<feature type="transmembrane region" description="Helical" evidence="12">
    <location>
        <begin position="84"/>
        <end position="108"/>
    </location>
</feature>
<keyword evidence="10" id="KW-0739">Sodium transport</keyword>
<evidence type="ECO:0000256" key="1">
    <source>
        <dbReference type="ARBA" id="ARBA00004651"/>
    </source>
</evidence>
<evidence type="ECO:0000313" key="14">
    <source>
        <dbReference type="Proteomes" id="UP000007801"/>
    </source>
</evidence>
<feature type="transmembrane region" description="Helical" evidence="12">
    <location>
        <begin position="214"/>
        <end position="236"/>
    </location>
</feature>
<dbReference type="InterPro" id="IPR038377">
    <property type="entry name" value="Na/Glc_symporter_sf"/>
</dbReference>
<keyword evidence="14" id="KW-1185">Reference proteome</keyword>
<evidence type="ECO:0008006" key="15">
    <source>
        <dbReference type="Google" id="ProtNLM"/>
    </source>
</evidence>
<dbReference type="Pfam" id="PF00474">
    <property type="entry name" value="SSF"/>
    <property type="match status" value="1"/>
</dbReference>
<keyword evidence="6 12" id="KW-1133">Transmembrane helix</keyword>
<evidence type="ECO:0000256" key="11">
    <source>
        <dbReference type="RuleBase" id="RU362091"/>
    </source>
</evidence>
<comment type="similarity">
    <text evidence="2 11">Belongs to the sodium:solute symporter (SSF) (TC 2.A.21) family.</text>
</comment>
<keyword evidence="9 12" id="KW-0472">Membrane</keyword>
<keyword evidence="5 12" id="KW-0812">Transmembrane</keyword>
<evidence type="ECO:0000313" key="13">
    <source>
        <dbReference type="EMBL" id="KPU79973.1"/>
    </source>
</evidence>
<dbReference type="STRING" id="7217.A0A0P8YEZ2"/>
<reference evidence="13 14" key="1">
    <citation type="journal article" date="2007" name="Nature">
        <title>Evolution of genes and genomes on the Drosophila phylogeny.</title>
        <authorList>
            <consortium name="Drosophila 12 Genomes Consortium"/>
            <person name="Clark A.G."/>
            <person name="Eisen M.B."/>
            <person name="Smith D.R."/>
            <person name="Bergman C.M."/>
            <person name="Oliver B."/>
            <person name="Markow T.A."/>
            <person name="Kaufman T.C."/>
            <person name="Kellis M."/>
            <person name="Gelbart W."/>
            <person name="Iyer V.N."/>
            <person name="Pollard D.A."/>
            <person name="Sackton T.B."/>
            <person name="Larracuente A.M."/>
            <person name="Singh N.D."/>
            <person name="Abad J.P."/>
            <person name="Abt D.N."/>
            <person name="Adryan B."/>
            <person name="Aguade M."/>
            <person name="Akashi H."/>
            <person name="Anderson W.W."/>
            <person name="Aquadro C.F."/>
            <person name="Ardell D.H."/>
            <person name="Arguello R."/>
            <person name="Artieri C.G."/>
            <person name="Barbash D.A."/>
            <person name="Barker D."/>
            <person name="Barsanti P."/>
            <person name="Batterham P."/>
            <person name="Batzoglou S."/>
            <person name="Begun D."/>
            <person name="Bhutkar A."/>
            <person name="Blanco E."/>
            <person name="Bosak S.A."/>
            <person name="Bradley R.K."/>
            <person name="Brand A.D."/>
            <person name="Brent M.R."/>
            <person name="Brooks A.N."/>
            <person name="Brown R.H."/>
            <person name="Butlin R.K."/>
            <person name="Caggese C."/>
            <person name="Calvi B.R."/>
            <person name="Bernardo de Carvalho A."/>
            <person name="Caspi A."/>
            <person name="Castrezana S."/>
            <person name="Celniker S.E."/>
            <person name="Chang J.L."/>
            <person name="Chapple C."/>
            <person name="Chatterji S."/>
            <person name="Chinwalla A."/>
            <person name="Civetta A."/>
            <person name="Clifton S.W."/>
            <person name="Comeron J.M."/>
            <person name="Costello J.C."/>
            <person name="Coyne J.A."/>
            <person name="Daub J."/>
            <person name="David R.G."/>
            <person name="Delcher A.L."/>
            <person name="Delehaunty K."/>
            <person name="Do C.B."/>
            <person name="Ebling H."/>
            <person name="Edwards K."/>
            <person name="Eickbush T."/>
            <person name="Evans J.D."/>
            <person name="Filipski A."/>
            <person name="Findeiss S."/>
            <person name="Freyhult E."/>
            <person name="Fulton L."/>
            <person name="Fulton R."/>
            <person name="Garcia A.C."/>
            <person name="Gardiner A."/>
            <person name="Garfield D.A."/>
            <person name="Garvin B.E."/>
            <person name="Gibson G."/>
            <person name="Gilbert D."/>
            <person name="Gnerre S."/>
            <person name="Godfrey J."/>
            <person name="Good R."/>
            <person name="Gotea V."/>
            <person name="Gravely B."/>
            <person name="Greenberg A.J."/>
            <person name="Griffiths-Jones S."/>
            <person name="Gross S."/>
            <person name="Guigo R."/>
            <person name="Gustafson E.A."/>
            <person name="Haerty W."/>
            <person name="Hahn M.W."/>
            <person name="Halligan D.L."/>
            <person name="Halpern A.L."/>
            <person name="Halter G.M."/>
            <person name="Han M.V."/>
            <person name="Heger A."/>
            <person name="Hillier L."/>
            <person name="Hinrichs A.S."/>
            <person name="Holmes I."/>
            <person name="Hoskins R.A."/>
            <person name="Hubisz M.J."/>
            <person name="Hultmark D."/>
            <person name="Huntley M.A."/>
            <person name="Jaffe D.B."/>
            <person name="Jagadeeshan S."/>
            <person name="Jeck W.R."/>
            <person name="Johnson J."/>
            <person name="Jones C.D."/>
            <person name="Jordan W.C."/>
            <person name="Karpen G.H."/>
            <person name="Kataoka E."/>
            <person name="Keightley P.D."/>
            <person name="Kheradpour P."/>
            <person name="Kirkness E.F."/>
            <person name="Koerich L.B."/>
            <person name="Kristiansen K."/>
            <person name="Kudrna D."/>
            <person name="Kulathinal R.J."/>
            <person name="Kumar S."/>
            <person name="Kwok R."/>
            <person name="Lander E."/>
            <person name="Langley C.H."/>
            <person name="Lapoint R."/>
            <person name="Lazzaro B.P."/>
            <person name="Lee S.J."/>
            <person name="Levesque L."/>
            <person name="Li R."/>
            <person name="Lin C.F."/>
            <person name="Lin M.F."/>
            <person name="Lindblad-Toh K."/>
            <person name="Llopart A."/>
            <person name="Long M."/>
            <person name="Low L."/>
            <person name="Lozovsky E."/>
            <person name="Lu J."/>
            <person name="Luo M."/>
            <person name="Machado C.A."/>
            <person name="Makalowski W."/>
            <person name="Marzo M."/>
            <person name="Matsuda M."/>
            <person name="Matzkin L."/>
            <person name="McAllister B."/>
            <person name="McBride C.S."/>
            <person name="McKernan B."/>
            <person name="McKernan K."/>
            <person name="Mendez-Lago M."/>
            <person name="Minx P."/>
            <person name="Mollenhauer M.U."/>
            <person name="Montooth K."/>
            <person name="Mount S.M."/>
            <person name="Mu X."/>
            <person name="Myers E."/>
            <person name="Negre B."/>
            <person name="Newfeld S."/>
            <person name="Nielsen R."/>
            <person name="Noor M.A."/>
            <person name="O'Grady P."/>
            <person name="Pachter L."/>
            <person name="Papaceit M."/>
            <person name="Parisi M.J."/>
            <person name="Parisi M."/>
            <person name="Parts L."/>
            <person name="Pedersen J.S."/>
            <person name="Pesole G."/>
            <person name="Phillippy A.M."/>
            <person name="Ponting C.P."/>
            <person name="Pop M."/>
            <person name="Porcelli D."/>
            <person name="Powell J.R."/>
            <person name="Prohaska S."/>
            <person name="Pruitt K."/>
            <person name="Puig M."/>
            <person name="Quesneville H."/>
            <person name="Ram K.R."/>
            <person name="Rand D."/>
            <person name="Rasmussen M.D."/>
            <person name="Reed L.K."/>
            <person name="Reenan R."/>
            <person name="Reily A."/>
            <person name="Remington K.A."/>
            <person name="Rieger T.T."/>
            <person name="Ritchie M.G."/>
            <person name="Robin C."/>
            <person name="Rogers Y.H."/>
            <person name="Rohde C."/>
            <person name="Rozas J."/>
            <person name="Rubenfield M.J."/>
            <person name="Ruiz A."/>
            <person name="Russo S."/>
            <person name="Salzberg S.L."/>
            <person name="Sanchez-Gracia A."/>
            <person name="Saranga D.J."/>
            <person name="Sato H."/>
            <person name="Schaeffer S.W."/>
            <person name="Schatz M.C."/>
            <person name="Schlenke T."/>
            <person name="Schwartz R."/>
            <person name="Segarra C."/>
            <person name="Singh R.S."/>
            <person name="Sirot L."/>
            <person name="Sirota M."/>
            <person name="Sisneros N.B."/>
            <person name="Smith C.D."/>
            <person name="Smith T.F."/>
            <person name="Spieth J."/>
            <person name="Stage D.E."/>
            <person name="Stark A."/>
            <person name="Stephan W."/>
            <person name="Strausberg R.L."/>
            <person name="Strempel S."/>
            <person name="Sturgill D."/>
            <person name="Sutton G."/>
            <person name="Sutton G.G."/>
            <person name="Tao W."/>
            <person name="Teichmann S."/>
            <person name="Tobari Y.N."/>
            <person name="Tomimura Y."/>
            <person name="Tsolas J.M."/>
            <person name="Valente V.L."/>
            <person name="Venter E."/>
            <person name="Venter J.C."/>
            <person name="Vicario S."/>
            <person name="Vieira F.G."/>
            <person name="Vilella A.J."/>
            <person name="Villasante A."/>
            <person name="Walenz B."/>
            <person name="Wang J."/>
            <person name="Wasserman M."/>
            <person name="Watts T."/>
            <person name="Wilson D."/>
            <person name="Wilson R.K."/>
            <person name="Wing R.A."/>
            <person name="Wolfner M.F."/>
            <person name="Wong A."/>
            <person name="Wong G.K."/>
            <person name="Wu C.I."/>
            <person name="Wu G."/>
            <person name="Yamamoto D."/>
            <person name="Yang H.P."/>
            <person name="Yang S.P."/>
            <person name="Yorke J.A."/>
            <person name="Yoshida K."/>
            <person name="Zdobnov E."/>
            <person name="Zhang P."/>
            <person name="Zhang Y."/>
            <person name="Zimin A.V."/>
            <person name="Baldwin J."/>
            <person name="Abdouelleil A."/>
            <person name="Abdulkadir J."/>
            <person name="Abebe A."/>
            <person name="Abera B."/>
            <person name="Abreu J."/>
            <person name="Acer S.C."/>
            <person name="Aftuck L."/>
            <person name="Alexander A."/>
            <person name="An P."/>
            <person name="Anderson E."/>
            <person name="Anderson S."/>
            <person name="Arachi H."/>
            <person name="Azer M."/>
            <person name="Bachantsang P."/>
            <person name="Barry A."/>
            <person name="Bayul T."/>
            <person name="Berlin A."/>
            <person name="Bessette D."/>
            <person name="Bloom T."/>
            <person name="Blye J."/>
            <person name="Boguslavskiy L."/>
            <person name="Bonnet C."/>
            <person name="Boukhgalter B."/>
            <person name="Bourzgui I."/>
            <person name="Brown A."/>
            <person name="Cahill P."/>
            <person name="Channer S."/>
            <person name="Cheshatsang Y."/>
            <person name="Chuda L."/>
            <person name="Citroen M."/>
            <person name="Collymore A."/>
            <person name="Cooke P."/>
            <person name="Costello M."/>
            <person name="D'Aco K."/>
            <person name="Daza R."/>
            <person name="De Haan G."/>
            <person name="DeGray S."/>
            <person name="DeMaso C."/>
            <person name="Dhargay N."/>
            <person name="Dooley K."/>
            <person name="Dooley E."/>
            <person name="Doricent M."/>
            <person name="Dorje P."/>
            <person name="Dorjee K."/>
            <person name="Dupes A."/>
            <person name="Elong R."/>
            <person name="Falk J."/>
            <person name="Farina A."/>
            <person name="Faro S."/>
            <person name="Ferguson D."/>
            <person name="Fisher S."/>
            <person name="Foley C.D."/>
            <person name="Franke A."/>
            <person name="Friedrich D."/>
            <person name="Gadbois L."/>
            <person name="Gearin G."/>
            <person name="Gearin C.R."/>
            <person name="Giannoukos G."/>
            <person name="Goode T."/>
            <person name="Graham J."/>
            <person name="Grandbois E."/>
            <person name="Grewal S."/>
            <person name="Gyaltsen K."/>
            <person name="Hafez N."/>
            <person name="Hagos B."/>
            <person name="Hall J."/>
            <person name="Henson C."/>
            <person name="Hollinger A."/>
            <person name="Honan T."/>
            <person name="Huard M.D."/>
            <person name="Hughes L."/>
            <person name="Hurhula B."/>
            <person name="Husby M.E."/>
            <person name="Kamat A."/>
            <person name="Kanga B."/>
            <person name="Kashin S."/>
            <person name="Khazanovich D."/>
            <person name="Kisner P."/>
            <person name="Lance K."/>
            <person name="Lara M."/>
            <person name="Lee W."/>
            <person name="Lennon N."/>
            <person name="Letendre F."/>
            <person name="LeVine R."/>
            <person name="Lipovsky A."/>
            <person name="Liu X."/>
            <person name="Liu J."/>
            <person name="Liu S."/>
            <person name="Lokyitsang T."/>
            <person name="Lokyitsang Y."/>
            <person name="Lubonja R."/>
            <person name="Lui A."/>
            <person name="MacDonald P."/>
            <person name="Magnisalis V."/>
            <person name="Maru K."/>
            <person name="Matthews C."/>
            <person name="McCusker W."/>
            <person name="McDonough S."/>
            <person name="Mehta T."/>
            <person name="Meldrim J."/>
            <person name="Meneus L."/>
            <person name="Mihai O."/>
            <person name="Mihalev A."/>
            <person name="Mihova T."/>
            <person name="Mittelman R."/>
            <person name="Mlenga V."/>
            <person name="Montmayeur A."/>
            <person name="Mulrain L."/>
            <person name="Navidi A."/>
            <person name="Naylor J."/>
            <person name="Negash T."/>
            <person name="Nguyen T."/>
            <person name="Nguyen N."/>
            <person name="Nicol R."/>
            <person name="Norbu C."/>
            <person name="Norbu N."/>
            <person name="Novod N."/>
            <person name="O'Neill B."/>
            <person name="Osman S."/>
            <person name="Markiewicz E."/>
            <person name="Oyono O.L."/>
            <person name="Patti C."/>
            <person name="Phunkhang P."/>
            <person name="Pierre F."/>
            <person name="Priest M."/>
            <person name="Raghuraman S."/>
            <person name="Rege F."/>
            <person name="Reyes R."/>
            <person name="Rise C."/>
            <person name="Rogov P."/>
            <person name="Ross K."/>
            <person name="Ryan E."/>
            <person name="Settipalli S."/>
            <person name="Shea T."/>
            <person name="Sherpa N."/>
            <person name="Shi L."/>
            <person name="Shih D."/>
            <person name="Sparrow T."/>
            <person name="Spaulding J."/>
            <person name="Stalker J."/>
            <person name="Stange-Thomann N."/>
            <person name="Stavropoulos S."/>
            <person name="Stone C."/>
            <person name="Strader C."/>
            <person name="Tesfaye S."/>
            <person name="Thomson T."/>
            <person name="Thoulutsang Y."/>
            <person name="Thoulutsang D."/>
            <person name="Topham K."/>
            <person name="Topping I."/>
            <person name="Tsamla T."/>
            <person name="Vassiliev H."/>
            <person name="Vo A."/>
            <person name="Wangchuk T."/>
            <person name="Wangdi T."/>
            <person name="Weiand M."/>
            <person name="Wilkinson J."/>
            <person name="Wilson A."/>
            <person name="Yadav S."/>
            <person name="Young G."/>
            <person name="Yu Q."/>
            <person name="Zembek L."/>
            <person name="Zhong D."/>
            <person name="Zimmer A."/>
            <person name="Zwirko Z."/>
            <person name="Jaffe D.B."/>
            <person name="Alvarez P."/>
            <person name="Brockman W."/>
            <person name="Butler J."/>
            <person name="Chin C."/>
            <person name="Gnerre S."/>
            <person name="Grabherr M."/>
            <person name="Kleber M."/>
            <person name="Mauceli E."/>
            <person name="MacCallum I."/>
        </authorList>
    </citation>
    <scope>NUCLEOTIDE SEQUENCE [LARGE SCALE GENOMIC DNA]</scope>
    <source>
        <strain evidence="14">Tucson 14024-0371.13</strain>
    </source>
</reference>
<evidence type="ECO:0000256" key="9">
    <source>
        <dbReference type="ARBA" id="ARBA00023136"/>
    </source>
</evidence>
<feature type="transmembrane region" description="Helical" evidence="12">
    <location>
        <begin position="142"/>
        <end position="168"/>
    </location>
</feature>
<keyword evidence="8" id="KW-0406">Ion transport</keyword>
<evidence type="ECO:0000256" key="6">
    <source>
        <dbReference type="ARBA" id="ARBA00022989"/>
    </source>
</evidence>
<dbReference type="InterPro" id="IPR001734">
    <property type="entry name" value="Na/solute_symporter"/>
</dbReference>
<name>A0A0P8YEZ2_DROAN</name>
<dbReference type="PANTHER" id="PTHR42985:SF5">
    <property type="entry name" value="FI02094P-RELATED"/>
    <property type="match status" value="1"/>
</dbReference>
<evidence type="ECO:0000256" key="12">
    <source>
        <dbReference type="SAM" id="Phobius"/>
    </source>
</evidence>
<dbReference type="Proteomes" id="UP000007801">
    <property type="component" value="Unassembled WGS sequence"/>
</dbReference>
<feature type="transmembrane region" description="Helical" evidence="12">
    <location>
        <begin position="318"/>
        <end position="340"/>
    </location>
</feature>
<evidence type="ECO:0000256" key="2">
    <source>
        <dbReference type="ARBA" id="ARBA00006434"/>
    </source>
</evidence>
<sequence length="386" mass="41446">MLGSMATVILKGTWDLGGLGVLIDRAVQYDRLVGPEMAFDPRARMGVLAVLIGGTLFKLQADGISQPIVQRYLTLPNSRAVKHALILGISGFVIIIMMCVYIGLLVFAEFYHCDPITTGLAGARDQVIPLYVLKSVGDFPGLVGLFVAGIFSAALSSLSTAINSLSGVVLADFVEPYRKKPLTERQTAFVLRGVVVLFGLISMASVPIVQRLGLVMQLSTTVAGITCGPLLGAFSVGMLMPFIKTESLLVGMSGASCLIAYIVIRAQMAIYNGTLTFPSKPVSVEDCDYSFDLPDNWNVTTPASLGESGSHGIHEISFLWYTAVGSVGSILGALLATLYFGRQDPRAVDRELISPVLRSYWYGEYKRVSSDEKKCVALGQVEAKMP</sequence>
<proteinExistence type="inferred from homology"/>
<dbReference type="GO" id="GO:0006814">
    <property type="term" value="P:sodium ion transport"/>
    <property type="evidence" value="ECO:0007669"/>
    <property type="project" value="UniProtKB-KW"/>
</dbReference>
<accession>A0A0P8YEZ2</accession>
<dbReference type="Gene3D" id="1.20.1730.10">
    <property type="entry name" value="Sodium/glucose cotransporter"/>
    <property type="match status" value="1"/>
</dbReference>
<evidence type="ECO:0000256" key="8">
    <source>
        <dbReference type="ARBA" id="ARBA00023065"/>
    </source>
</evidence>
<evidence type="ECO:0000256" key="4">
    <source>
        <dbReference type="ARBA" id="ARBA00022475"/>
    </source>
</evidence>
<dbReference type="EMBL" id="CH902617">
    <property type="protein sequence ID" value="KPU79973.1"/>
    <property type="molecule type" value="Genomic_DNA"/>
</dbReference>
<dbReference type="PROSITE" id="PS50283">
    <property type="entry name" value="NA_SOLUT_SYMP_3"/>
    <property type="match status" value="1"/>
</dbReference>
<dbReference type="AlphaFoldDB" id="A0A0P8YEZ2"/>
<protein>
    <recommendedName>
        <fullName evidence="15">Sodium/solute symporter</fullName>
    </recommendedName>
</protein>
<dbReference type="OrthoDB" id="6132759at2759"/>
<dbReference type="GO" id="GO:0005886">
    <property type="term" value="C:plasma membrane"/>
    <property type="evidence" value="ECO:0007669"/>
    <property type="project" value="UniProtKB-SubCell"/>
</dbReference>
<evidence type="ECO:0000256" key="3">
    <source>
        <dbReference type="ARBA" id="ARBA00022448"/>
    </source>
</evidence>
<dbReference type="PANTHER" id="PTHR42985">
    <property type="entry name" value="SODIUM-COUPLED MONOCARBOXYLATE TRANSPORTER"/>
    <property type="match status" value="1"/>
</dbReference>
<feature type="transmembrane region" description="Helical" evidence="12">
    <location>
        <begin position="248"/>
        <end position="271"/>
    </location>
</feature>
<dbReference type="GO" id="GO:0015293">
    <property type="term" value="F:symporter activity"/>
    <property type="evidence" value="ECO:0007669"/>
    <property type="project" value="TreeGrafter"/>
</dbReference>
<evidence type="ECO:0000256" key="5">
    <source>
        <dbReference type="ARBA" id="ARBA00022692"/>
    </source>
</evidence>
<dbReference type="InterPro" id="IPR051163">
    <property type="entry name" value="Sodium:Solute_Symporter_SSF"/>
</dbReference>
<gene>
    <name evidence="13" type="primary">Dana\GF27611</name>
    <name evidence="13" type="ORF">GF27611</name>
</gene>
<dbReference type="InParanoid" id="A0A0P8YEZ2"/>
<keyword evidence="7" id="KW-0915">Sodium</keyword>
<comment type="subcellular location">
    <subcellularLocation>
        <location evidence="1">Cell membrane</location>
        <topology evidence="1">Multi-pass membrane protein</topology>
    </subcellularLocation>
</comment>
<organism evidence="13 14">
    <name type="scientific">Drosophila ananassae</name>
    <name type="common">Fruit fly</name>
    <dbReference type="NCBI Taxonomy" id="7217"/>
    <lineage>
        <taxon>Eukaryota</taxon>
        <taxon>Metazoa</taxon>
        <taxon>Ecdysozoa</taxon>
        <taxon>Arthropoda</taxon>
        <taxon>Hexapoda</taxon>
        <taxon>Insecta</taxon>
        <taxon>Pterygota</taxon>
        <taxon>Neoptera</taxon>
        <taxon>Endopterygota</taxon>
        <taxon>Diptera</taxon>
        <taxon>Brachycera</taxon>
        <taxon>Muscomorpha</taxon>
        <taxon>Ephydroidea</taxon>
        <taxon>Drosophilidae</taxon>
        <taxon>Drosophila</taxon>
        <taxon>Sophophora</taxon>
    </lineage>
</organism>
<keyword evidence="4" id="KW-1003">Cell membrane</keyword>
<evidence type="ECO:0000256" key="7">
    <source>
        <dbReference type="ARBA" id="ARBA00023053"/>
    </source>
</evidence>
<feature type="transmembrane region" description="Helical" evidence="12">
    <location>
        <begin position="189"/>
        <end position="208"/>
    </location>
</feature>
<dbReference type="SMR" id="A0A0P8YEZ2"/>
<evidence type="ECO:0000256" key="10">
    <source>
        <dbReference type="ARBA" id="ARBA00023201"/>
    </source>
</evidence>
<keyword evidence="3" id="KW-0813">Transport</keyword>